<evidence type="ECO:0000313" key="2">
    <source>
        <dbReference type="Proteomes" id="UP000037175"/>
    </source>
</evidence>
<evidence type="ECO:0000313" key="1">
    <source>
        <dbReference type="EMBL" id="KNZ68599.1"/>
    </source>
</evidence>
<gene>
    <name evidence="1" type="ORF">Tfer_2851</name>
</gene>
<sequence>MTGVNSDCRKMEMLKHLGELTFYVRSMLMKIFEGFLQHKKGVLVSAEEYGSKADGLINQLTADVLSPAEGTGEEVDRTTVLQFLKSVEQIKYSAVKIGESVNSKIKDGVLFSDKAVTELKDVFDVVLDCLKNAGDLAVTGNKVIAGHLISRADLYNRVVMDYATEHEERLIRGICLPKSSIIYLTMMDSLKDILWNIKIIGKAFNK</sequence>
<name>A0A0L6W0J0_9FIRM</name>
<protein>
    <recommendedName>
        <fullName evidence="3">PhoU domain-containing protein</fullName>
    </recommendedName>
</protein>
<accession>A0A0L6W0J0</accession>
<reference evidence="2" key="1">
    <citation type="submission" date="2015-07" db="EMBL/GenBank/DDBJ databases">
        <title>Complete Genome of Thermincola ferriacetica strain Z-0001T.</title>
        <authorList>
            <person name="Lusk B."/>
            <person name="Badalamenti J.P."/>
            <person name="Parameswaran P."/>
            <person name="Bond D.R."/>
            <person name="Torres C.I."/>
        </authorList>
    </citation>
    <scope>NUCLEOTIDE SEQUENCE [LARGE SCALE GENOMIC DNA]</scope>
    <source>
        <strain evidence="2">Z-0001</strain>
    </source>
</reference>
<evidence type="ECO:0008006" key="3">
    <source>
        <dbReference type="Google" id="ProtNLM"/>
    </source>
</evidence>
<dbReference type="AlphaFoldDB" id="A0A0L6W0J0"/>
<dbReference type="SUPFAM" id="SSF109755">
    <property type="entry name" value="PhoU-like"/>
    <property type="match status" value="1"/>
</dbReference>
<dbReference type="InterPro" id="IPR038078">
    <property type="entry name" value="PhoU-like_sf"/>
</dbReference>
<proteinExistence type="predicted"/>
<dbReference type="EMBL" id="LGTE01000026">
    <property type="protein sequence ID" value="KNZ68599.1"/>
    <property type="molecule type" value="Genomic_DNA"/>
</dbReference>
<organism evidence="1 2">
    <name type="scientific">Thermincola ferriacetica</name>
    <dbReference type="NCBI Taxonomy" id="281456"/>
    <lineage>
        <taxon>Bacteria</taxon>
        <taxon>Bacillati</taxon>
        <taxon>Bacillota</taxon>
        <taxon>Clostridia</taxon>
        <taxon>Eubacteriales</taxon>
        <taxon>Thermincolaceae</taxon>
        <taxon>Thermincola</taxon>
    </lineage>
</organism>
<dbReference type="Gene3D" id="1.20.58.220">
    <property type="entry name" value="Phosphate transport system protein phou homolog 2, domain 2"/>
    <property type="match status" value="1"/>
</dbReference>
<comment type="caution">
    <text evidence="1">The sequence shown here is derived from an EMBL/GenBank/DDBJ whole genome shotgun (WGS) entry which is preliminary data.</text>
</comment>
<dbReference type="Proteomes" id="UP000037175">
    <property type="component" value="Unassembled WGS sequence"/>
</dbReference>
<keyword evidence="2" id="KW-1185">Reference proteome</keyword>
<dbReference type="RefSeq" id="WP_052218841.1">
    <property type="nucleotide sequence ID" value="NZ_LGTE01000026.1"/>
</dbReference>